<evidence type="ECO:0000313" key="1">
    <source>
        <dbReference type="EnsemblMetazoa" id="AARA006173-PA"/>
    </source>
</evidence>
<dbReference type="VEuPathDB" id="VectorBase:AARA21_006956"/>
<dbReference type="VEuPathDB" id="VectorBase:AARA006173"/>
<evidence type="ECO:0008006" key="3">
    <source>
        <dbReference type="Google" id="ProtNLM"/>
    </source>
</evidence>
<dbReference type="EMBL" id="APCN01006733">
    <property type="status" value="NOT_ANNOTATED_CDS"/>
    <property type="molecule type" value="Genomic_DNA"/>
</dbReference>
<dbReference type="EnsemblMetazoa" id="AARA006173-RA">
    <property type="protein sequence ID" value="AARA006173-PA"/>
    <property type="gene ID" value="AARA006173"/>
</dbReference>
<accession>A0A182HXZ5</accession>
<dbReference type="Proteomes" id="UP000075840">
    <property type="component" value="Unassembled WGS sequence"/>
</dbReference>
<dbReference type="AlphaFoldDB" id="A0A182HXZ5"/>
<proteinExistence type="predicted"/>
<reference evidence="1" key="1">
    <citation type="submission" date="2022-08" db="UniProtKB">
        <authorList>
            <consortium name="EnsemblMetazoa"/>
        </authorList>
    </citation>
    <scope>IDENTIFICATION</scope>
    <source>
        <strain evidence="1">Dongola</strain>
    </source>
</reference>
<sequence length="132" mass="15222">MAMQVIGSVQPYVLGNDIECYLERVELYLEVNEEDETRKTGYLLTIGSAELFDVARKVCSPEDPKKMKADVLISVLKKHLKANVNEVAERFKFRLVYQKDLSMKEYIIELKAAAQQCNFEGFLQKALRDQLK</sequence>
<keyword evidence="2" id="KW-1185">Reference proteome</keyword>
<evidence type="ECO:0000313" key="2">
    <source>
        <dbReference type="Proteomes" id="UP000075840"/>
    </source>
</evidence>
<protein>
    <recommendedName>
        <fullName evidence="3">Retrotransposon gag domain-containing protein</fullName>
    </recommendedName>
</protein>
<name>A0A182HXZ5_ANOAR</name>
<organism evidence="1 2">
    <name type="scientific">Anopheles arabiensis</name>
    <name type="common">Mosquito</name>
    <dbReference type="NCBI Taxonomy" id="7173"/>
    <lineage>
        <taxon>Eukaryota</taxon>
        <taxon>Metazoa</taxon>
        <taxon>Ecdysozoa</taxon>
        <taxon>Arthropoda</taxon>
        <taxon>Hexapoda</taxon>
        <taxon>Insecta</taxon>
        <taxon>Pterygota</taxon>
        <taxon>Neoptera</taxon>
        <taxon>Endopterygota</taxon>
        <taxon>Diptera</taxon>
        <taxon>Nematocera</taxon>
        <taxon>Culicoidea</taxon>
        <taxon>Culicidae</taxon>
        <taxon>Anophelinae</taxon>
        <taxon>Anopheles</taxon>
    </lineage>
</organism>